<keyword evidence="8" id="KW-0804">Transcription</keyword>
<feature type="region of interest" description="Disordered" evidence="10">
    <location>
        <begin position="36"/>
        <end position="80"/>
    </location>
</feature>
<feature type="region of interest" description="Disordered" evidence="10">
    <location>
        <begin position="267"/>
        <end position="331"/>
    </location>
</feature>
<evidence type="ECO:0000313" key="12">
    <source>
        <dbReference type="Proteomes" id="UP000518266"/>
    </source>
</evidence>
<keyword evidence="7" id="KW-0010">Activator</keyword>
<protein>
    <submittedName>
        <fullName evidence="11">Uncharacterized protein</fullName>
    </submittedName>
</protein>
<dbReference type="GO" id="GO:0000978">
    <property type="term" value="F:RNA polymerase II cis-regulatory region sequence-specific DNA binding"/>
    <property type="evidence" value="ECO:0007669"/>
    <property type="project" value="TreeGrafter"/>
</dbReference>
<evidence type="ECO:0000256" key="2">
    <source>
        <dbReference type="ARBA" id="ARBA00022473"/>
    </source>
</evidence>
<dbReference type="Proteomes" id="UP000518266">
    <property type="component" value="Unassembled WGS sequence"/>
</dbReference>
<dbReference type="EMBL" id="JAAKFY010000007">
    <property type="protein sequence ID" value="KAF3855201.1"/>
    <property type="molecule type" value="Genomic_DNA"/>
</dbReference>
<evidence type="ECO:0000256" key="10">
    <source>
        <dbReference type="SAM" id="MobiDB-lite"/>
    </source>
</evidence>
<evidence type="ECO:0000256" key="7">
    <source>
        <dbReference type="ARBA" id="ARBA00023159"/>
    </source>
</evidence>
<sequence>MRRNRGVYQSPGHAPAMVTFMHFKLIHKMMSSMRATPPFHPASEEEEAMGQDNPAWVSEEREGPKEPPTPPSHDRPHPDELQPIREKLTDAEWENVVPAAMDIESSKGCSVYSYRTNSTSPPKPEDPMICLTFGTPERRKGSLADVVDTLKQKKLVELTKTEQDEPSCMERLLSKEWKERVDRLNANELLGEVKGKCIHIKARIHMCSFEEIYIHFHTHKQRNVKVCWIQTKHSARTPESLEEKEHQLSTMIGQLISLREQLLSAHDEQKRMAASQLEKQRQQMELARQQQDQTTAAAPAAAAQDKHSPTTDPGPGSHASSDDPGVSSRPALSGCCRCRTAGLPLPPSMSYKPGENYPMQFIPSTMAAAAASGLSPLQLQQLYAAQLATMQMSPGPKMAPLPQAHNSSGPLSPSNLKNDKRSSSPITHIKTSCPASTPQPCLGTRTR</sequence>
<dbReference type="AlphaFoldDB" id="A0A7J5Z256"/>
<accession>A0A7J5Z256</accession>
<dbReference type="PANTHER" id="PTHR45789:SF1">
    <property type="entry name" value="TRANSCRIPTION FACTOR SOX-6"/>
    <property type="match status" value="1"/>
</dbReference>
<feature type="compositionally biased region" description="Polar residues" evidence="10">
    <location>
        <begin position="423"/>
        <end position="439"/>
    </location>
</feature>
<dbReference type="GO" id="GO:0045165">
    <property type="term" value="P:cell fate commitment"/>
    <property type="evidence" value="ECO:0007669"/>
    <property type="project" value="TreeGrafter"/>
</dbReference>
<keyword evidence="3" id="KW-1017">Isopeptide bond</keyword>
<dbReference type="InterPro" id="IPR051356">
    <property type="entry name" value="SOX/SOX-like_TF"/>
</dbReference>
<evidence type="ECO:0000256" key="9">
    <source>
        <dbReference type="ARBA" id="ARBA00023242"/>
    </source>
</evidence>
<comment type="caution">
    <text evidence="11">The sequence shown here is derived from an EMBL/GenBank/DDBJ whole genome shotgun (WGS) entry which is preliminary data.</text>
</comment>
<keyword evidence="6" id="KW-0238">DNA-binding</keyword>
<evidence type="ECO:0000256" key="4">
    <source>
        <dbReference type="ARBA" id="ARBA00022782"/>
    </source>
</evidence>
<reference evidence="11 12" key="1">
    <citation type="submission" date="2020-03" db="EMBL/GenBank/DDBJ databases">
        <title>Dissostichus mawsoni Genome sequencing and assembly.</title>
        <authorList>
            <person name="Park H."/>
        </authorList>
    </citation>
    <scope>NUCLEOTIDE SEQUENCE [LARGE SCALE GENOMIC DNA]</scope>
    <source>
        <strain evidence="11">DM0001</strain>
        <tissue evidence="11">Muscle</tissue>
    </source>
</reference>
<evidence type="ECO:0000256" key="8">
    <source>
        <dbReference type="ARBA" id="ARBA00023163"/>
    </source>
</evidence>
<dbReference type="GO" id="GO:0005634">
    <property type="term" value="C:nucleus"/>
    <property type="evidence" value="ECO:0007669"/>
    <property type="project" value="UniProtKB-SubCell"/>
</dbReference>
<keyword evidence="5" id="KW-0805">Transcription regulation</keyword>
<organism evidence="11 12">
    <name type="scientific">Dissostichus mawsoni</name>
    <name type="common">Antarctic cod</name>
    <dbReference type="NCBI Taxonomy" id="36200"/>
    <lineage>
        <taxon>Eukaryota</taxon>
        <taxon>Metazoa</taxon>
        <taxon>Chordata</taxon>
        <taxon>Craniata</taxon>
        <taxon>Vertebrata</taxon>
        <taxon>Euteleostomi</taxon>
        <taxon>Actinopterygii</taxon>
        <taxon>Neopterygii</taxon>
        <taxon>Teleostei</taxon>
        <taxon>Neoteleostei</taxon>
        <taxon>Acanthomorphata</taxon>
        <taxon>Eupercaria</taxon>
        <taxon>Perciformes</taxon>
        <taxon>Notothenioidei</taxon>
        <taxon>Nototheniidae</taxon>
        <taxon>Dissostichus</taxon>
    </lineage>
</organism>
<keyword evidence="2" id="KW-0217">Developmental protein</keyword>
<dbReference type="GO" id="GO:0032332">
    <property type="term" value="P:positive regulation of chondrocyte differentiation"/>
    <property type="evidence" value="ECO:0007669"/>
    <property type="project" value="TreeGrafter"/>
</dbReference>
<name>A0A7J5Z256_DISMA</name>
<dbReference type="GO" id="GO:0007417">
    <property type="term" value="P:central nervous system development"/>
    <property type="evidence" value="ECO:0007669"/>
    <property type="project" value="TreeGrafter"/>
</dbReference>
<comment type="subcellular location">
    <subcellularLocation>
        <location evidence="1">Nucleus</location>
    </subcellularLocation>
</comment>
<feature type="compositionally biased region" description="Polar residues" evidence="10">
    <location>
        <begin position="404"/>
        <end position="416"/>
    </location>
</feature>
<evidence type="ECO:0000256" key="3">
    <source>
        <dbReference type="ARBA" id="ARBA00022499"/>
    </source>
</evidence>
<evidence type="ECO:0000313" key="11">
    <source>
        <dbReference type="EMBL" id="KAF3855201.1"/>
    </source>
</evidence>
<feature type="region of interest" description="Disordered" evidence="10">
    <location>
        <begin position="394"/>
        <end position="447"/>
    </location>
</feature>
<keyword evidence="9" id="KW-0539">Nucleus</keyword>
<proteinExistence type="predicted"/>
<dbReference type="PANTHER" id="PTHR45789">
    <property type="entry name" value="FI18025P1"/>
    <property type="match status" value="1"/>
</dbReference>
<keyword evidence="4" id="KW-0221">Differentiation</keyword>
<keyword evidence="12" id="KW-1185">Reference proteome</keyword>
<evidence type="ECO:0000256" key="6">
    <source>
        <dbReference type="ARBA" id="ARBA00023125"/>
    </source>
</evidence>
<evidence type="ECO:0000256" key="5">
    <source>
        <dbReference type="ARBA" id="ARBA00023015"/>
    </source>
</evidence>
<dbReference type="OrthoDB" id="6247875at2759"/>
<dbReference type="GO" id="GO:0000981">
    <property type="term" value="F:DNA-binding transcription factor activity, RNA polymerase II-specific"/>
    <property type="evidence" value="ECO:0007669"/>
    <property type="project" value="TreeGrafter"/>
</dbReference>
<evidence type="ECO:0000256" key="1">
    <source>
        <dbReference type="ARBA" id="ARBA00004123"/>
    </source>
</evidence>
<feature type="compositionally biased region" description="Low complexity" evidence="10">
    <location>
        <begin position="283"/>
        <end position="303"/>
    </location>
</feature>
<gene>
    <name evidence="11" type="ORF">F7725_023256</name>
</gene>